<dbReference type="Pfam" id="PF00089">
    <property type="entry name" value="Trypsin"/>
    <property type="match status" value="1"/>
</dbReference>
<dbReference type="InParanoid" id="A0A7M7GGX0"/>
<dbReference type="SMR" id="A0A7M7GGX0"/>
<dbReference type="RefSeq" id="XP_001607047.2">
    <property type="nucleotide sequence ID" value="XM_001606997.6"/>
</dbReference>
<evidence type="ECO:0000256" key="9">
    <source>
        <dbReference type="RuleBase" id="RU363034"/>
    </source>
</evidence>
<keyword evidence="6 9" id="KW-0720">Serine protease</keyword>
<evidence type="ECO:0000256" key="5">
    <source>
        <dbReference type="ARBA" id="ARBA00022801"/>
    </source>
</evidence>
<evidence type="ECO:0000256" key="3">
    <source>
        <dbReference type="ARBA" id="ARBA00022525"/>
    </source>
</evidence>
<dbReference type="GO" id="GO:0005576">
    <property type="term" value="C:extracellular region"/>
    <property type="evidence" value="ECO:0007669"/>
    <property type="project" value="UniProtKB-SubCell"/>
</dbReference>
<dbReference type="SMART" id="SM00020">
    <property type="entry name" value="Tryp_SPc"/>
    <property type="match status" value="1"/>
</dbReference>
<dbReference type="InterPro" id="IPR050430">
    <property type="entry name" value="Peptidase_S1"/>
</dbReference>
<dbReference type="AlphaFoldDB" id="A0A7M7GGX0"/>
<evidence type="ECO:0000256" key="8">
    <source>
        <dbReference type="ARBA" id="ARBA00044036"/>
    </source>
</evidence>
<dbReference type="EnsemblMetazoa" id="XM_001606997">
    <property type="protein sequence ID" value="XP_001607047"/>
    <property type="gene ID" value="LOC100123406"/>
</dbReference>
<dbReference type="GeneID" id="100123406"/>
<dbReference type="Gene3D" id="2.40.10.10">
    <property type="entry name" value="Trypsin-like serine proteases"/>
    <property type="match status" value="2"/>
</dbReference>
<comment type="subcellular location">
    <subcellularLocation>
        <location evidence="1">Secreted</location>
        <location evidence="1">Extracellular space</location>
    </subcellularLocation>
</comment>
<evidence type="ECO:0000256" key="2">
    <source>
        <dbReference type="ARBA" id="ARBA00007664"/>
    </source>
</evidence>
<protein>
    <recommendedName>
        <fullName evidence="8">chymotrypsin</fullName>
        <ecNumber evidence="8">3.4.21.1</ecNumber>
    </recommendedName>
</protein>
<keyword evidence="13" id="KW-1185">Reference proteome</keyword>
<organism evidence="12 13">
    <name type="scientific">Nasonia vitripennis</name>
    <name type="common">Parasitic wasp</name>
    <dbReference type="NCBI Taxonomy" id="7425"/>
    <lineage>
        <taxon>Eukaryota</taxon>
        <taxon>Metazoa</taxon>
        <taxon>Ecdysozoa</taxon>
        <taxon>Arthropoda</taxon>
        <taxon>Hexapoda</taxon>
        <taxon>Insecta</taxon>
        <taxon>Pterygota</taxon>
        <taxon>Neoptera</taxon>
        <taxon>Endopterygota</taxon>
        <taxon>Hymenoptera</taxon>
        <taxon>Apocrita</taxon>
        <taxon>Proctotrupomorpha</taxon>
        <taxon>Chalcidoidea</taxon>
        <taxon>Pteromalidae</taxon>
        <taxon>Pteromalinae</taxon>
        <taxon>Nasonia</taxon>
    </lineage>
</organism>
<dbReference type="InterPro" id="IPR018114">
    <property type="entry name" value="TRYPSIN_HIS"/>
</dbReference>
<dbReference type="OrthoDB" id="6755574at2759"/>
<dbReference type="EC" id="3.4.21.1" evidence="8"/>
<dbReference type="GO" id="GO:0004252">
    <property type="term" value="F:serine-type endopeptidase activity"/>
    <property type="evidence" value="ECO:0007669"/>
    <property type="project" value="UniProtKB-EC"/>
</dbReference>
<evidence type="ECO:0000313" key="13">
    <source>
        <dbReference type="Proteomes" id="UP000002358"/>
    </source>
</evidence>
<proteinExistence type="inferred from homology"/>
<comment type="similarity">
    <text evidence="2">Belongs to the peptidase S1 family.</text>
</comment>
<evidence type="ECO:0000313" key="12">
    <source>
        <dbReference type="EnsemblMetazoa" id="XP_001607047"/>
    </source>
</evidence>
<dbReference type="PRINTS" id="PR00722">
    <property type="entry name" value="CHYMOTRYPSIN"/>
</dbReference>
<dbReference type="PANTHER" id="PTHR24276">
    <property type="entry name" value="POLYSERASE-RELATED"/>
    <property type="match status" value="1"/>
</dbReference>
<keyword evidence="3" id="KW-0964">Secreted</keyword>
<feature type="domain" description="Peptidase S1" evidence="11">
    <location>
        <begin position="25"/>
        <end position="253"/>
    </location>
</feature>
<sequence length="255" mass="27281">MRFAGVSCLLVALLVGAFAAPAEKIVGGENANINDYPYQVSLRKSGKHFCGGSIISEKHIMTAAHCVRGIMASPFSDISVFTGTSSSSGYTGKSHRVKRADVHPGYSGTEASSYHNDIAILTLTSPVKFDAVQKKIDLPTRDVISGESAVITGWGIKKYPSNYVSPVLQKAAMSIIPSSRCTTRMYPLRLHGEQVCALQRKGVGACSGDSGGPLAVNKQVVGIASWVVPCGEGYPDVYTKVYAYKSWIQTILDRD</sequence>
<dbReference type="GO" id="GO:0016485">
    <property type="term" value="P:protein processing"/>
    <property type="evidence" value="ECO:0007669"/>
    <property type="project" value="UniProtKB-ARBA"/>
</dbReference>
<dbReference type="PROSITE" id="PS00134">
    <property type="entry name" value="TRYPSIN_HIS"/>
    <property type="match status" value="1"/>
</dbReference>
<evidence type="ECO:0000259" key="11">
    <source>
        <dbReference type="PROSITE" id="PS50240"/>
    </source>
</evidence>
<keyword evidence="7" id="KW-1015">Disulfide bond</keyword>
<dbReference type="KEGG" id="nvi:100123406"/>
<dbReference type="FunFam" id="2.40.10.10:FF:000047">
    <property type="entry name" value="Trypsin eta"/>
    <property type="match status" value="1"/>
</dbReference>
<accession>A0A7M7GGX0</accession>
<keyword evidence="4 9" id="KW-0645">Protease</keyword>
<dbReference type="InterPro" id="IPR001314">
    <property type="entry name" value="Peptidase_S1A"/>
</dbReference>
<evidence type="ECO:0000256" key="4">
    <source>
        <dbReference type="ARBA" id="ARBA00022670"/>
    </source>
</evidence>
<dbReference type="InterPro" id="IPR043504">
    <property type="entry name" value="Peptidase_S1_PA_chymotrypsin"/>
</dbReference>
<evidence type="ECO:0000256" key="10">
    <source>
        <dbReference type="SAM" id="SignalP"/>
    </source>
</evidence>
<evidence type="ECO:0000256" key="6">
    <source>
        <dbReference type="ARBA" id="ARBA00022825"/>
    </source>
</evidence>
<reference evidence="12" key="1">
    <citation type="submission" date="2021-01" db="UniProtKB">
        <authorList>
            <consortium name="EnsemblMetazoa"/>
        </authorList>
    </citation>
    <scope>IDENTIFICATION</scope>
</reference>
<dbReference type="InterPro" id="IPR009003">
    <property type="entry name" value="Peptidase_S1_PA"/>
</dbReference>
<feature type="signal peptide" evidence="10">
    <location>
        <begin position="1"/>
        <end position="19"/>
    </location>
</feature>
<dbReference type="PANTHER" id="PTHR24276:SF96">
    <property type="entry name" value="PEPTIDASE S1 DOMAIN-CONTAINING PROTEIN"/>
    <property type="match status" value="1"/>
</dbReference>
<evidence type="ECO:0000256" key="7">
    <source>
        <dbReference type="ARBA" id="ARBA00023157"/>
    </source>
</evidence>
<keyword evidence="10" id="KW-0732">Signal</keyword>
<name>A0A7M7GGX0_NASVI</name>
<dbReference type="PROSITE" id="PS50240">
    <property type="entry name" value="TRYPSIN_DOM"/>
    <property type="match status" value="1"/>
</dbReference>
<dbReference type="InterPro" id="IPR033116">
    <property type="entry name" value="TRYPSIN_SER"/>
</dbReference>
<dbReference type="Proteomes" id="UP000002358">
    <property type="component" value="Chromosome 1"/>
</dbReference>
<evidence type="ECO:0000256" key="1">
    <source>
        <dbReference type="ARBA" id="ARBA00004239"/>
    </source>
</evidence>
<dbReference type="InterPro" id="IPR001254">
    <property type="entry name" value="Trypsin_dom"/>
</dbReference>
<feature type="chain" id="PRO_5029727783" description="chymotrypsin" evidence="10">
    <location>
        <begin position="20"/>
        <end position="255"/>
    </location>
</feature>
<dbReference type="PROSITE" id="PS00135">
    <property type="entry name" value="TRYPSIN_SER"/>
    <property type="match status" value="1"/>
</dbReference>
<keyword evidence="5 9" id="KW-0378">Hydrolase</keyword>
<dbReference type="CDD" id="cd00190">
    <property type="entry name" value="Tryp_SPc"/>
    <property type="match status" value="1"/>
</dbReference>
<dbReference type="SUPFAM" id="SSF50494">
    <property type="entry name" value="Trypsin-like serine proteases"/>
    <property type="match status" value="1"/>
</dbReference>